<feature type="region of interest" description="Disordered" evidence="13">
    <location>
        <begin position="761"/>
        <end position="825"/>
    </location>
</feature>
<dbReference type="GO" id="GO:0003964">
    <property type="term" value="F:RNA-directed DNA polymerase activity"/>
    <property type="evidence" value="ECO:0007669"/>
    <property type="project" value="UniProtKB-KW"/>
</dbReference>
<dbReference type="Gene3D" id="3.30.420.10">
    <property type="entry name" value="Ribonuclease H-like superfamily/Ribonuclease H"/>
    <property type="match status" value="1"/>
</dbReference>
<dbReference type="Gene3D" id="1.10.340.70">
    <property type="match status" value="1"/>
</dbReference>
<dbReference type="CDD" id="cd00303">
    <property type="entry name" value="retropepsin_like"/>
    <property type="match status" value="1"/>
</dbReference>
<dbReference type="InterPro" id="IPR000477">
    <property type="entry name" value="RT_dom"/>
</dbReference>
<dbReference type="Pfam" id="PF03539">
    <property type="entry name" value="Spuma_A9PTase"/>
    <property type="match status" value="1"/>
</dbReference>
<evidence type="ECO:0000256" key="13">
    <source>
        <dbReference type="SAM" id="MobiDB-lite"/>
    </source>
</evidence>
<keyword evidence="11" id="KW-1035">Host cytoplasm</keyword>
<feature type="compositionally biased region" description="Low complexity" evidence="13">
    <location>
        <begin position="1283"/>
        <end position="1300"/>
    </location>
</feature>
<dbReference type="Pfam" id="PF17917">
    <property type="entry name" value="RT_RNaseH"/>
    <property type="match status" value="1"/>
</dbReference>
<protein>
    <recommendedName>
        <fullName evidence="3">Pro-Pol polyprotein</fullName>
        <ecNumber evidence="2">2.7.7.49</ecNumber>
    </recommendedName>
    <alternativeName>
        <fullName evidence="12">Pr125Pol</fullName>
    </alternativeName>
</protein>
<dbReference type="Proteomes" id="UP000615446">
    <property type="component" value="Unassembled WGS sequence"/>
</dbReference>
<dbReference type="InterPro" id="IPR041588">
    <property type="entry name" value="Integrase_H2C2"/>
</dbReference>
<dbReference type="Gene3D" id="3.30.70.270">
    <property type="match status" value="2"/>
</dbReference>
<sequence length="2294" mass="264748">MFSKNTSLDENSNKGIAAYKHIREVFKLNVILRQTGNSKEQKEFCDILLRMRDGENSSEDWKILSTRFEENLNQQERERFSDAVFILTTWNDVDKVNIEKLRSLNQPVTKILAIHTGGNEAKKASSDVAKGLEPQLLLAKGARVMLTANLWTKEGLVNRSIGIVYDIMFKNQGPPSLPAAVFIKFDAYEGLTIISTEGDNVVPIVPIKRSWEATFISDNLRLTDFNVLKIAAGYRKERACYNNLDEDHPNLKTIADKTDRILKHFKNCQNFQDLYSQQENDEVFNSKEESHLDKRKITISCGFPLSWVNNPEVIELFKFFNPQIKLPDRKTLSTEILSDVVKDFDAMMLEKLALDRIRITLSFDGWTNICKQELMGSILMLSKGQPYAWKVTDISNKRATTLEVINKIEEMVLKINELHIPLLAIVTDSAPAYNAASLNAIKNALRSLATKFEPSTFLTRRRPTDPLTISRDVYNIVMNDSFWELLTKLEQILIPYCRILNILQGDKARLYEVLHGFAYLYQFWQKYPDNNVANEVLNRLQKRWEQWEQPLLILSWLLHPAYYSSDLTDSVIRYYPMASPQNSDKKVPAKRPDGTTSFITNQTKGKSPDTADANIVPNLTLRTLNANKKYIDQVKSHHQQHQQHNINQTALPEEIIKQYPDPTCRVCYPEPKKNMLSVEFRNFWFDWFRSLYSVSHYNGHTVYLFDEAVKEKDQDKRINLLQHMVFTIRYKNMPAEGLENVVADIAQTWDTTAGFVRMERLIKQPSDPNNDDGDQKDDDDEEVVSRHGQSGINEDDDDSDDYVLRIPDSSEPTQEIPKLTEPEQERLDRNLQHFKLTTLESSINDALRNIVKTEPLEIKSAPNSPIPKSSFNNAYVPVTNVNTHATIIPEYSVGTFSWKDKTTNVGIGHANAQYVNRIGALFNNEINELKDNKIEGGYNLIINDTSFEQIEEGDSGPINFNNTLPSYMTTITNPSISTAKTVRPDVTIRNPTIGNINLGGSSSGSSKVQGTTQVKFKSPVKKSIPTGNFSATQPFLDINPALTTNPNIVAVPLSGGNLHNITTSNVSSQNTQPAYPIIQPAPTDNADLLTQLLQGFNQILSANQHHSSPTSNIRKESRLVDFPEFKGGNQDPIEWLEAFDRACKANCVSMDRRMDVVPSYLKGTALTWFNTVGAREWENSLNRNQSFTHLFEAQFCNPFKMSQWKHQLRNRKQRAGETIDEYTSAMEELWKRIDPKRKRTELDRISEYVEGLRPEFIVPVQSAMPQTGHIARECWNKNKDQSNRPNNRGNNRNNNNNSNVNHYNYQSNSRQEEIATTQDSENEKQLNSRIDYNTKDVKDALFGEAVVFGERINVIIDSGSKGSVISKQFLDRKQQDIDSPAHFRLIDIQGNRTCPLGIKHNVQVNIEGYDVGIDMVVTESKDYNIVLGNDWISKVRATLDYNNGLLTILTPHGTVTTAVTCWDNIKNPLQFHPIPQVSIENPSELELEGEDENVESQTFFFNVQQTSNITQIEGDVYPNECLQYWIKKFRSNDQKQWKGPGKCWCEKKLKEQQQCKVCYKRWEDCALYSMISPTDDPFYKVQLEQDDVLLYITSEKSIAIGEINNTQKEKLTTLLLKYAHLFATKKEELGRTNIVKHSIYTENIPPIRQKFYRTSQKEQEHIDKEIKEMLYYNIIRPSTSEWASPVILVPKKNGKLRFCVDYRQLNKVTKKDNYPLPRTDEIFDSLGKAQWFTSLDLASGYWQVEMKEEDKSKTAFITRNGMYEFNVMPFGLCNAPGTFQRCMDNILKDMLWKNTMVYLDDVNIYSKTFEEHLQHLEEVLKRVEKAGLKINPEKCHFCTQSLQFLGHIVTNKGILPDPSKVDAIKNYPVPKNLTQLRAFLGLASYYRRFIKDFSKISTPLYMLLKKDIPYEWNQDRHQVFQFLKEKLITAPLLAYPDFTKSFLLFTDASVTALGAVLEQEQEDGLRHPIAYASRSTSESERNYSSTELECAAVIWAVNYFRPYLYGKKFTIFTDHSALQWLLKLKTIKNGLTGRLARWQLILQPYDYDIKYRKEQLYYDLYQYLSNLIIPEKYNKNQQDKIKQLAKNYTIQNDKLFRKNQDKLQRVITPSQVEIILFNLHKDMTGAHLGVETTYNKIKERYYWPKMYNDIKIYIESCDNCQRREIISRHGVPKEILSDRGTSFNNALINEICEKYQTKHRLTSAYRPQTNGMVERFNRTIGESDKVLVEQTHLRNNMSAKLENQWIGPYYIHNVLDQNVYKLRHMNGKLVKGVIHGNRLKIYIEQYLEPLILLE</sequence>
<feature type="domain" description="Reverse transcriptase" evidence="14">
    <location>
        <begin position="1670"/>
        <end position="1849"/>
    </location>
</feature>
<dbReference type="Gene3D" id="3.10.10.10">
    <property type="entry name" value="HIV Type 1 Reverse Transcriptase, subunit A, domain 1"/>
    <property type="match status" value="1"/>
</dbReference>
<comment type="subcellular location">
    <subcellularLocation>
        <location evidence="1">Host cytoplasm</location>
    </subcellularLocation>
</comment>
<dbReference type="InterPro" id="IPR036397">
    <property type="entry name" value="RNaseH_sf"/>
</dbReference>
<dbReference type="EC" id="2.7.7.49" evidence="2"/>
<name>A0A8H3R361_9GLOM</name>
<evidence type="ECO:0000313" key="16">
    <source>
        <dbReference type="EMBL" id="GES98494.1"/>
    </source>
</evidence>
<dbReference type="OrthoDB" id="10005910at2759"/>
<keyword evidence="6" id="KW-0548">Nucleotidyltransferase</keyword>
<dbReference type="PANTHER" id="PTHR37984">
    <property type="entry name" value="PROTEIN CBG26694"/>
    <property type="match status" value="1"/>
</dbReference>
<dbReference type="GO" id="GO:0003676">
    <property type="term" value="F:nucleic acid binding"/>
    <property type="evidence" value="ECO:0007669"/>
    <property type="project" value="InterPro"/>
</dbReference>
<comment type="caution">
    <text evidence="16">The sequence shown here is derived from an EMBL/GenBank/DDBJ whole genome shotgun (WGS) entry which is preliminary data.</text>
</comment>
<dbReference type="FunFam" id="3.10.20.370:FF:000001">
    <property type="entry name" value="Retrovirus-related Pol polyprotein from transposon 17.6-like protein"/>
    <property type="match status" value="1"/>
</dbReference>
<dbReference type="Gene3D" id="2.40.70.10">
    <property type="entry name" value="Acid Proteases"/>
    <property type="match status" value="1"/>
</dbReference>
<dbReference type="SUPFAM" id="SSF50630">
    <property type="entry name" value="Acid proteases"/>
    <property type="match status" value="1"/>
</dbReference>
<dbReference type="GO" id="GO:0030430">
    <property type="term" value="C:host cell cytoplasm"/>
    <property type="evidence" value="ECO:0007669"/>
    <property type="project" value="UniProtKB-SubCell"/>
</dbReference>
<evidence type="ECO:0000256" key="7">
    <source>
        <dbReference type="ARBA" id="ARBA00022722"/>
    </source>
</evidence>
<dbReference type="InterPro" id="IPR043502">
    <property type="entry name" value="DNA/RNA_pol_sf"/>
</dbReference>
<dbReference type="FunFam" id="3.30.70.270:FF:000045">
    <property type="entry name" value="Transposon Tf2-7 polyprotein"/>
    <property type="match status" value="1"/>
</dbReference>
<evidence type="ECO:0000256" key="5">
    <source>
        <dbReference type="ARBA" id="ARBA00022679"/>
    </source>
</evidence>
<evidence type="ECO:0000256" key="8">
    <source>
        <dbReference type="ARBA" id="ARBA00022759"/>
    </source>
</evidence>
<feature type="region of interest" description="Disordered" evidence="13">
    <location>
        <begin position="1277"/>
        <end position="1300"/>
    </location>
</feature>
<keyword evidence="5" id="KW-0808">Transferase</keyword>
<dbReference type="Pfam" id="PF17921">
    <property type="entry name" value="Integrase_H2C2"/>
    <property type="match status" value="1"/>
</dbReference>
<dbReference type="CDD" id="cd09274">
    <property type="entry name" value="RNase_HI_RT_Ty3"/>
    <property type="match status" value="1"/>
</dbReference>
<evidence type="ECO:0000256" key="1">
    <source>
        <dbReference type="ARBA" id="ARBA00004192"/>
    </source>
</evidence>
<dbReference type="Gene3D" id="3.10.20.370">
    <property type="match status" value="1"/>
</dbReference>
<reference evidence="16" key="1">
    <citation type="submission" date="2019-10" db="EMBL/GenBank/DDBJ databases">
        <title>Conservation and host-specific expression of non-tandemly repeated heterogenous ribosome RNA gene in arbuscular mycorrhizal fungi.</title>
        <authorList>
            <person name="Maeda T."/>
            <person name="Kobayashi Y."/>
            <person name="Nakagawa T."/>
            <person name="Ezawa T."/>
            <person name="Yamaguchi K."/>
            <person name="Bino T."/>
            <person name="Nishimoto Y."/>
            <person name="Shigenobu S."/>
            <person name="Kawaguchi M."/>
        </authorList>
    </citation>
    <scope>NUCLEOTIDE SEQUENCE</scope>
    <source>
        <strain evidence="16">HR1</strain>
    </source>
</reference>
<dbReference type="SUPFAM" id="SSF56672">
    <property type="entry name" value="DNA/RNA polymerases"/>
    <property type="match status" value="1"/>
</dbReference>
<keyword evidence="10" id="KW-0695">RNA-directed DNA polymerase</keyword>
<dbReference type="CDD" id="cd01647">
    <property type="entry name" value="RT_LTR"/>
    <property type="match status" value="1"/>
</dbReference>
<dbReference type="InterPro" id="IPR001584">
    <property type="entry name" value="Integrase_cat-core"/>
</dbReference>
<evidence type="ECO:0000256" key="3">
    <source>
        <dbReference type="ARBA" id="ARBA00016217"/>
    </source>
</evidence>
<dbReference type="Pfam" id="PF00078">
    <property type="entry name" value="RVT_1"/>
    <property type="match status" value="1"/>
</dbReference>
<dbReference type="GO" id="GO:0004519">
    <property type="term" value="F:endonuclease activity"/>
    <property type="evidence" value="ECO:0007669"/>
    <property type="project" value="UniProtKB-KW"/>
</dbReference>
<dbReference type="InterPro" id="IPR005162">
    <property type="entry name" value="Retrotrans_gag_dom"/>
</dbReference>
<dbReference type="PROSITE" id="PS50994">
    <property type="entry name" value="INTEGRASE"/>
    <property type="match status" value="1"/>
</dbReference>
<evidence type="ECO:0000259" key="15">
    <source>
        <dbReference type="PROSITE" id="PS50994"/>
    </source>
</evidence>
<proteinExistence type="predicted"/>
<dbReference type="PROSITE" id="PS50878">
    <property type="entry name" value="RT_POL"/>
    <property type="match status" value="1"/>
</dbReference>
<dbReference type="InterPro" id="IPR050951">
    <property type="entry name" value="Retrovirus_Pol_polyprotein"/>
</dbReference>
<dbReference type="Pfam" id="PF08284">
    <property type="entry name" value="RVP_2"/>
    <property type="match status" value="1"/>
</dbReference>
<dbReference type="InterPro" id="IPR012337">
    <property type="entry name" value="RNaseH-like_sf"/>
</dbReference>
<organism evidence="16 17">
    <name type="scientific">Rhizophagus clarus</name>
    <dbReference type="NCBI Taxonomy" id="94130"/>
    <lineage>
        <taxon>Eukaryota</taxon>
        <taxon>Fungi</taxon>
        <taxon>Fungi incertae sedis</taxon>
        <taxon>Mucoromycota</taxon>
        <taxon>Glomeromycotina</taxon>
        <taxon>Glomeromycetes</taxon>
        <taxon>Glomerales</taxon>
        <taxon>Glomeraceae</taxon>
        <taxon>Rhizophagus</taxon>
    </lineage>
</organism>
<dbReference type="GO" id="GO:0015074">
    <property type="term" value="P:DNA integration"/>
    <property type="evidence" value="ECO:0007669"/>
    <property type="project" value="InterPro"/>
</dbReference>
<dbReference type="GO" id="GO:0004190">
    <property type="term" value="F:aspartic-type endopeptidase activity"/>
    <property type="evidence" value="ECO:0007669"/>
    <property type="project" value="InterPro"/>
</dbReference>
<evidence type="ECO:0000256" key="9">
    <source>
        <dbReference type="ARBA" id="ARBA00022801"/>
    </source>
</evidence>
<dbReference type="InterPro" id="IPR041373">
    <property type="entry name" value="RT_RNaseH"/>
</dbReference>
<feature type="domain" description="Integrase catalytic" evidence="15">
    <location>
        <begin position="2163"/>
        <end position="2222"/>
    </location>
</feature>
<dbReference type="Pfam" id="PF03732">
    <property type="entry name" value="Retrotrans_gag"/>
    <property type="match status" value="1"/>
</dbReference>
<accession>A0A8H3R361</accession>
<evidence type="ECO:0000256" key="2">
    <source>
        <dbReference type="ARBA" id="ARBA00012493"/>
    </source>
</evidence>
<evidence type="ECO:0000313" key="17">
    <source>
        <dbReference type="Proteomes" id="UP000615446"/>
    </source>
</evidence>
<keyword evidence="8" id="KW-0255">Endonuclease</keyword>
<dbReference type="FunFam" id="3.10.10.10:FF:000007">
    <property type="entry name" value="Retrovirus-related Pol polyprotein from transposon 17.6-like Protein"/>
    <property type="match status" value="1"/>
</dbReference>
<dbReference type="InterPro" id="IPR001641">
    <property type="entry name" value="Spumavirus_A9"/>
</dbReference>
<dbReference type="InterPro" id="IPR043128">
    <property type="entry name" value="Rev_trsase/Diguanyl_cyclase"/>
</dbReference>
<evidence type="ECO:0000256" key="11">
    <source>
        <dbReference type="ARBA" id="ARBA00023200"/>
    </source>
</evidence>
<keyword evidence="7" id="KW-0540">Nuclease</keyword>
<keyword evidence="9" id="KW-0378">Hydrolase</keyword>
<feature type="compositionally biased region" description="Acidic residues" evidence="13">
    <location>
        <begin position="769"/>
        <end position="782"/>
    </location>
</feature>
<dbReference type="SUPFAM" id="SSF53098">
    <property type="entry name" value="Ribonuclease H-like"/>
    <property type="match status" value="2"/>
</dbReference>
<dbReference type="FunFam" id="1.10.340.70:FF:000001">
    <property type="entry name" value="Retrovirus-related Pol polyprotein from transposon gypsy-like Protein"/>
    <property type="match status" value="1"/>
</dbReference>
<dbReference type="GO" id="GO:0006508">
    <property type="term" value="P:proteolysis"/>
    <property type="evidence" value="ECO:0007669"/>
    <property type="project" value="UniProtKB-KW"/>
</dbReference>
<gene>
    <name evidence="16" type="ORF">RCL2_002504200</name>
</gene>
<evidence type="ECO:0000259" key="14">
    <source>
        <dbReference type="PROSITE" id="PS50878"/>
    </source>
</evidence>
<dbReference type="EMBL" id="BLAL01000271">
    <property type="protein sequence ID" value="GES98494.1"/>
    <property type="molecule type" value="Genomic_DNA"/>
</dbReference>
<evidence type="ECO:0000256" key="10">
    <source>
        <dbReference type="ARBA" id="ARBA00022918"/>
    </source>
</evidence>
<evidence type="ECO:0000256" key="12">
    <source>
        <dbReference type="ARBA" id="ARBA00032885"/>
    </source>
</evidence>
<dbReference type="GO" id="GO:0005634">
    <property type="term" value="C:nucleus"/>
    <property type="evidence" value="ECO:0007669"/>
    <property type="project" value="UniProtKB-ARBA"/>
</dbReference>
<evidence type="ECO:0000256" key="4">
    <source>
        <dbReference type="ARBA" id="ARBA00022670"/>
    </source>
</evidence>
<evidence type="ECO:0000256" key="6">
    <source>
        <dbReference type="ARBA" id="ARBA00022695"/>
    </source>
</evidence>
<dbReference type="PANTHER" id="PTHR37984:SF5">
    <property type="entry name" value="PROTEIN NYNRIN-LIKE"/>
    <property type="match status" value="1"/>
</dbReference>
<dbReference type="InterPro" id="IPR021109">
    <property type="entry name" value="Peptidase_aspartic_dom_sf"/>
</dbReference>
<keyword evidence="4 16" id="KW-0645">Protease</keyword>